<dbReference type="EMBL" id="LJPM01000541">
    <property type="protein sequence ID" value="KPW10828.1"/>
    <property type="molecule type" value="Genomic_DNA"/>
</dbReference>
<dbReference type="Gene3D" id="3.40.50.10320">
    <property type="entry name" value="LmbE-like"/>
    <property type="match status" value="1"/>
</dbReference>
<dbReference type="RefSeq" id="WP_003400633.1">
    <property type="nucleotide sequence ID" value="NZ_LGAR01000011.1"/>
</dbReference>
<dbReference type="AlphaFoldDB" id="A0A0L8IYK3"/>
<dbReference type="InterPro" id="IPR003737">
    <property type="entry name" value="GlcNAc_PI_deacetylase-related"/>
</dbReference>
<dbReference type="Pfam" id="PF02585">
    <property type="entry name" value="PIG-L"/>
    <property type="match status" value="1"/>
</dbReference>
<reference evidence="1 2" key="1">
    <citation type="submission" date="2015-09" db="EMBL/GenBank/DDBJ databases">
        <title>Genome announcement of multiple Pseudomonas syringae strains.</title>
        <authorList>
            <person name="Thakur S."/>
            <person name="Wang P.W."/>
            <person name="Gong Y."/>
            <person name="Weir B.S."/>
            <person name="Guttman D.S."/>
        </authorList>
    </citation>
    <scope>NUCLEOTIDE SEQUENCE [LARGE SCALE GENOMIC DNA]</scope>
    <source>
        <strain evidence="1 2">ICMP2802</strain>
    </source>
</reference>
<proteinExistence type="predicted"/>
<dbReference type="PANTHER" id="PTHR12993">
    <property type="entry name" value="N-ACETYLGLUCOSAMINYL-PHOSPHATIDYLINOSITOL DE-N-ACETYLASE-RELATED"/>
    <property type="match status" value="1"/>
</dbReference>
<dbReference type="Proteomes" id="UP000050297">
    <property type="component" value="Unassembled WGS sequence"/>
</dbReference>
<evidence type="ECO:0000313" key="1">
    <source>
        <dbReference type="EMBL" id="KPW10828.1"/>
    </source>
</evidence>
<evidence type="ECO:0000313" key="2">
    <source>
        <dbReference type="Proteomes" id="UP000050297"/>
    </source>
</evidence>
<gene>
    <name evidence="1" type="ORF">ALO91_02572</name>
</gene>
<accession>A0A0L8IYK3</accession>
<dbReference type="SUPFAM" id="SSF102588">
    <property type="entry name" value="LmbE-like"/>
    <property type="match status" value="1"/>
</dbReference>
<dbReference type="GO" id="GO:0016811">
    <property type="term" value="F:hydrolase activity, acting on carbon-nitrogen (but not peptide) bonds, in linear amides"/>
    <property type="evidence" value="ECO:0007669"/>
    <property type="project" value="TreeGrafter"/>
</dbReference>
<dbReference type="PATRIC" id="fig|199198.4.peg.5139"/>
<sequence>MSEGFVVSDDESGQGTSLAAWNASTRLHGLPVITADLLVPTNCRAVIIAPHPDDEVLACGGLMSQLAQLERNLLLISVTDGTASHPGSALWPVDRLSKARPEESAEALNRLGIPAERLEWLRGGLQDGAVAAAEDQLVTFLEQHLGPADVVFATWAEDGHSDHEAVGRASAKACASTGAQFHEVPVWAWHWADPEDQRLPWDRARKLLLDPVTLAHKRNAAQAFTSQLQGDPAIGLSPVLPDAVLERLLQPFEVVFT</sequence>
<dbReference type="InterPro" id="IPR024078">
    <property type="entry name" value="LmbE-like_dom_sf"/>
</dbReference>
<dbReference type="PANTHER" id="PTHR12993:SF29">
    <property type="entry name" value="BLR3841 PROTEIN"/>
    <property type="match status" value="1"/>
</dbReference>
<name>A0A0L8IYK3_PSESX</name>
<protein>
    <submittedName>
        <fullName evidence="1">LmbE-like protein</fullName>
    </submittedName>
</protein>
<comment type="caution">
    <text evidence="1">The sequence shown here is derived from an EMBL/GenBank/DDBJ whole genome shotgun (WGS) entry which is preliminary data.</text>
</comment>
<organism evidence="1 2">
    <name type="scientific">Pseudomonas syringae pv. aceris</name>
    <dbReference type="NCBI Taxonomy" id="199198"/>
    <lineage>
        <taxon>Bacteria</taxon>
        <taxon>Pseudomonadati</taxon>
        <taxon>Pseudomonadota</taxon>
        <taxon>Gammaproteobacteria</taxon>
        <taxon>Pseudomonadales</taxon>
        <taxon>Pseudomonadaceae</taxon>
        <taxon>Pseudomonas</taxon>
        <taxon>Pseudomonas syringae</taxon>
    </lineage>
</organism>